<feature type="signal peptide" evidence="1">
    <location>
        <begin position="1"/>
        <end position="20"/>
    </location>
</feature>
<name>A0A2P2M2I0_RHIMU</name>
<dbReference type="EMBL" id="GGEC01043962">
    <property type="protein sequence ID" value="MBX24446.1"/>
    <property type="molecule type" value="Transcribed_RNA"/>
</dbReference>
<reference evidence="2" key="1">
    <citation type="submission" date="2018-02" db="EMBL/GenBank/DDBJ databases">
        <title>Rhizophora mucronata_Transcriptome.</title>
        <authorList>
            <person name="Meera S.P."/>
            <person name="Sreeshan A."/>
            <person name="Augustine A."/>
        </authorList>
    </citation>
    <scope>NUCLEOTIDE SEQUENCE</scope>
    <source>
        <tissue evidence="2">Leaf</tissue>
    </source>
</reference>
<protein>
    <submittedName>
        <fullName evidence="2">Uncharacterized protein</fullName>
    </submittedName>
</protein>
<evidence type="ECO:0000313" key="2">
    <source>
        <dbReference type="EMBL" id="MBX24446.1"/>
    </source>
</evidence>
<dbReference type="EMBL" id="GGEC01043971">
    <property type="protein sequence ID" value="MBX24455.1"/>
    <property type="molecule type" value="Transcribed_RNA"/>
</dbReference>
<sequence>MTKFWCVLNLSSRFLSPAAGVVFSAMPSWDSSLLNFLPSLDGGKDIYGPNLILMDELDLEEPELVAIFNRHFTGGSKVG</sequence>
<keyword evidence="1" id="KW-0732">Signal</keyword>
<organism evidence="2">
    <name type="scientific">Rhizophora mucronata</name>
    <name type="common">Asiatic mangrove</name>
    <dbReference type="NCBI Taxonomy" id="61149"/>
    <lineage>
        <taxon>Eukaryota</taxon>
        <taxon>Viridiplantae</taxon>
        <taxon>Streptophyta</taxon>
        <taxon>Embryophyta</taxon>
        <taxon>Tracheophyta</taxon>
        <taxon>Spermatophyta</taxon>
        <taxon>Magnoliopsida</taxon>
        <taxon>eudicotyledons</taxon>
        <taxon>Gunneridae</taxon>
        <taxon>Pentapetalae</taxon>
        <taxon>rosids</taxon>
        <taxon>fabids</taxon>
        <taxon>Malpighiales</taxon>
        <taxon>Rhizophoraceae</taxon>
        <taxon>Rhizophora</taxon>
    </lineage>
</organism>
<evidence type="ECO:0000256" key="1">
    <source>
        <dbReference type="SAM" id="SignalP"/>
    </source>
</evidence>
<accession>A0A2P2M2I0</accession>
<dbReference type="EMBL" id="GGEC01043967">
    <property type="protein sequence ID" value="MBX24451.1"/>
    <property type="molecule type" value="Transcribed_RNA"/>
</dbReference>
<dbReference type="EMBL" id="GGEC01043960">
    <property type="protein sequence ID" value="MBX24444.1"/>
    <property type="molecule type" value="Transcribed_RNA"/>
</dbReference>
<feature type="chain" id="PRO_5015085089" evidence="1">
    <location>
        <begin position="21"/>
        <end position="79"/>
    </location>
</feature>
<proteinExistence type="predicted"/>
<dbReference type="AlphaFoldDB" id="A0A2P2M2I0"/>